<name>A0A4Z0FUE2_9ACTN</name>
<dbReference type="RefSeq" id="WP_135342312.1">
    <property type="nucleotide sequence ID" value="NZ_JBHLTX010000053.1"/>
</dbReference>
<evidence type="ECO:0000256" key="2">
    <source>
        <dbReference type="SAM" id="SignalP"/>
    </source>
</evidence>
<dbReference type="AlphaFoldDB" id="A0A4Z0FUE2"/>
<feature type="signal peptide" evidence="2">
    <location>
        <begin position="1"/>
        <end position="34"/>
    </location>
</feature>
<dbReference type="OrthoDB" id="4239038at2"/>
<organism evidence="3 4">
    <name type="scientific">Streptomyces palmae</name>
    <dbReference type="NCBI Taxonomy" id="1701085"/>
    <lineage>
        <taxon>Bacteria</taxon>
        <taxon>Bacillati</taxon>
        <taxon>Actinomycetota</taxon>
        <taxon>Actinomycetes</taxon>
        <taxon>Kitasatosporales</taxon>
        <taxon>Streptomycetaceae</taxon>
        <taxon>Streptomyces</taxon>
    </lineage>
</organism>
<proteinExistence type="predicted"/>
<reference evidence="3 4" key="1">
    <citation type="submission" date="2019-03" db="EMBL/GenBank/DDBJ databases">
        <authorList>
            <person name="Gonzalez-Pimentel J.L."/>
        </authorList>
    </citation>
    <scope>NUCLEOTIDE SEQUENCE [LARGE SCALE GENOMIC DNA]</scope>
    <source>
        <strain evidence="3 4">JCM 31289</strain>
    </source>
</reference>
<feature type="region of interest" description="Disordered" evidence="1">
    <location>
        <begin position="35"/>
        <end position="89"/>
    </location>
</feature>
<evidence type="ECO:0000256" key="1">
    <source>
        <dbReference type="SAM" id="MobiDB-lite"/>
    </source>
</evidence>
<comment type="caution">
    <text evidence="3">The sequence shown here is derived from an EMBL/GenBank/DDBJ whole genome shotgun (WGS) entry which is preliminary data.</text>
</comment>
<dbReference type="EMBL" id="SRID01000522">
    <property type="protein sequence ID" value="TGA86778.1"/>
    <property type="molecule type" value="Genomic_DNA"/>
</dbReference>
<feature type="compositionally biased region" description="Polar residues" evidence="1">
    <location>
        <begin position="48"/>
        <end position="57"/>
    </location>
</feature>
<keyword evidence="2" id="KW-0732">Signal</keyword>
<accession>A0A4Z0FUE2</accession>
<protein>
    <submittedName>
        <fullName evidence="3">Uncharacterized protein</fullName>
    </submittedName>
</protein>
<evidence type="ECO:0000313" key="3">
    <source>
        <dbReference type="EMBL" id="TGA86778.1"/>
    </source>
</evidence>
<dbReference type="Proteomes" id="UP000297948">
    <property type="component" value="Unassembled WGS sequence"/>
</dbReference>
<evidence type="ECO:0000313" key="4">
    <source>
        <dbReference type="Proteomes" id="UP000297948"/>
    </source>
</evidence>
<gene>
    <name evidence="3" type="ORF">E4099_30315</name>
</gene>
<feature type="compositionally biased region" description="Low complexity" evidence="1">
    <location>
        <begin position="35"/>
        <end position="47"/>
    </location>
</feature>
<keyword evidence="4" id="KW-1185">Reference proteome</keyword>
<sequence>MAAIARACRMVMVTVAALLAAFLILDSAANSAVAQSSSRGGQSVGSSYTDASRTAASRTVEVLPTGERDLEGRRPSHVPLAVPAPHGKHGSVCECDAGRPGTPVRYAATAATAAQRSGAGVSLSGELSITLQTFRC</sequence>
<feature type="chain" id="PRO_5021405701" evidence="2">
    <location>
        <begin position="35"/>
        <end position="136"/>
    </location>
</feature>